<dbReference type="OrthoDB" id="7522752at2"/>
<dbReference type="RefSeq" id="WP_065270920.1">
    <property type="nucleotide sequence ID" value="NZ_CP015124.1"/>
</dbReference>
<dbReference type="Pfam" id="PF13400">
    <property type="entry name" value="Tad"/>
    <property type="match status" value="1"/>
</dbReference>
<reference evidence="4 6" key="2">
    <citation type="submission" date="2023-02" db="EMBL/GenBank/DDBJ databases">
        <title>Population genomics of bacteria associated with diatom.</title>
        <authorList>
            <person name="Xie J."/>
            <person name="Wang H."/>
        </authorList>
    </citation>
    <scope>NUCLEOTIDE SEQUENCE [LARGE SCALE GENOMIC DNA]</scope>
    <source>
        <strain evidence="4 6">PT47_8</strain>
    </source>
</reference>
<evidence type="ECO:0000313" key="6">
    <source>
        <dbReference type="Proteomes" id="UP001218364"/>
    </source>
</evidence>
<feature type="transmembrane region" description="Helical" evidence="1">
    <location>
        <begin position="32"/>
        <end position="53"/>
    </location>
</feature>
<dbReference type="Proteomes" id="UP000092565">
    <property type="component" value="Chromosome"/>
</dbReference>
<evidence type="ECO:0000259" key="2">
    <source>
        <dbReference type="Pfam" id="PF13400"/>
    </source>
</evidence>
<organism evidence="3 5">
    <name type="scientific">Phaeobacter gallaeciensis</name>
    <dbReference type="NCBI Taxonomy" id="60890"/>
    <lineage>
        <taxon>Bacteria</taxon>
        <taxon>Pseudomonadati</taxon>
        <taxon>Pseudomonadota</taxon>
        <taxon>Alphaproteobacteria</taxon>
        <taxon>Rhodobacterales</taxon>
        <taxon>Roseobacteraceae</taxon>
        <taxon>Phaeobacter</taxon>
    </lineage>
</organism>
<dbReference type="AlphaFoldDB" id="A0A1B0ZNY0"/>
<evidence type="ECO:0000313" key="4">
    <source>
        <dbReference type="EMBL" id="MDE4165849.1"/>
    </source>
</evidence>
<name>A0A1B0ZNY0_9RHOB</name>
<reference evidence="3 5" key="1">
    <citation type="submission" date="2016-04" db="EMBL/GenBank/DDBJ databases">
        <authorList>
            <person name="Evans L.H."/>
            <person name="Alamgir A."/>
            <person name="Owens N."/>
            <person name="Weber N.D."/>
            <person name="Virtaneva K."/>
            <person name="Barbian K."/>
            <person name="Babar A."/>
            <person name="Rosenke K."/>
        </authorList>
    </citation>
    <scope>NUCLEOTIDE SEQUENCE [LARGE SCALE GENOMIC DNA]</scope>
    <source>
        <strain evidence="3 5">JL2886</strain>
    </source>
</reference>
<keyword evidence="1" id="KW-0472">Membrane</keyword>
<evidence type="ECO:0000313" key="3">
    <source>
        <dbReference type="EMBL" id="ANP35855.1"/>
    </source>
</evidence>
<sequence>MSVRRRAAKDISKDVLTRQMARMRAFARDDSGAMAAPTIFFFLAMLAVGGIGIDLMRMERDRTVLQYTLDRAVLAAADLDQPLAPEVVVQDYLSKAGMEEYYQPPEVSQGLGYKSVESTINTTFNAHLLKFSGGSDMPMYANSRAEETIGSVEISMVLDISGSMNSNRRLINLKSAAHSFIDQITQNTNTDNLSISIIPYATQVNAGEALLSKYNAGFDDLPASEWNYSHCVNFVYDQYAKTTLDPAERLERTAHFDPFTYSENMIARPVCPTRDGSAILPFTNDPTTLHNYIDGLTAWGNTSIDIGMKWGSALLDPTARPVVNALIDDGEIEAQFLNRPTEYNNGDTLKIIILMSDGENTNQYMMNPSRRSTMSDVWYNAETGRYSVYHSNGTKNYYWPHKNDWYDHPYGNGTHTVCDYYYGNPYNCRDEAEPGTAVQLKYHELFARASLAWNARYNYEFSSSAWADWYNAGTYFHNRVAKDQHTKNICDRTRDKGVMIYTVGFEAPRNGTRVLEDCASSPAHFFDVDGLEISEAFASIATSIRQLRLTQ</sequence>
<dbReference type="SUPFAM" id="SSF53300">
    <property type="entry name" value="vWA-like"/>
    <property type="match status" value="1"/>
</dbReference>
<proteinExistence type="predicted"/>
<keyword evidence="1" id="KW-1133">Transmembrane helix</keyword>
<dbReference type="EMBL" id="CP015124">
    <property type="protein sequence ID" value="ANP35855.1"/>
    <property type="molecule type" value="Genomic_DNA"/>
</dbReference>
<protein>
    <submittedName>
        <fullName evidence="4">Tad domain-containing protein</fullName>
    </submittedName>
</protein>
<accession>A0A1B0ZNY0</accession>
<evidence type="ECO:0000256" key="1">
    <source>
        <dbReference type="SAM" id="Phobius"/>
    </source>
</evidence>
<keyword evidence="1" id="KW-0812">Transmembrane</keyword>
<dbReference type="EMBL" id="JARCJK010000003">
    <property type="protein sequence ID" value="MDE4165849.1"/>
    <property type="molecule type" value="Genomic_DNA"/>
</dbReference>
<feature type="domain" description="Putative Flp pilus-assembly TadG-like N-terminal" evidence="2">
    <location>
        <begin position="32"/>
        <end position="77"/>
    </location>
</feature>
<dbReference type="Proteomes" id="UP001218364">
    <property type="component" value="Unassembled WGS sequence"/>
</dbReference>
<dbReference type="InterPro" id="IPR036465">
    <property type="entry name" value="vWFA_dom_sf"/>
</dbReference>
<dbReference type="PATRIC" id="fig|60890.4.peg.908"/>
<dbReference type="InterPro" id="IPR028087">
    <property type="entry name" value="Tad_N"/>
</dbReference>
<gene>
    <name evidence="3" type="ORF">JL2886_00931</name>
    <name evidence="4" type="ORF">PXK24_09095</name>
</gene>
<dbReference type="Gene3D" id="3.40.50.410">
    <property type="entry name" value="von Willebrand factor, type A domain"/>
    <property type="match status" value="1"/>
</dbReference>
<keyword evidence="5" id="KW-1185">Reference proteome</keyword>
<evidence type="ECO:0000313" key="5">
    <source>
        <dbReference type="Proteomes" id="UP000092565"/>
    </source>
</evidence>